<dbReference type="EMBL" id="JACHHE010000002">
    <property type="protein sequence ID" value="MBB5179656.1"/>
    <property type="molecule type" value="Genomic_DNA"/>
</dbReference>
<dbReference type="OrthoDB" id="2428569at2"/>
<feature type="compositionally biased region" description="Basic and acidic residues" evidence="1">
    <location>
        <begin position="33"/>
        <end position="42"/>
    </location>
</feature>
<keyword evidence="3" id="KW-1185">Reference proteome</keyword>
<dbReference type="RefSeq" id="WP_135505358.1">
    <property type="nucleotide sequence ID" value="NZ_CP181055.1"/>
</dbReference>
<dbReference type="Proteomes" id="UP000525923">
    <property type="component" value="Unassembled WGS sequence"/>
</dbReference>
<dbReference type="AlphaFoldDB" id="A0A7W8CQM0"/>
<name>A0A7W8CQM0_9BACL</name>
<proteinExistence type="predicted"/>
<reference evidence="2 3" key="1">
    <citation type="submission" date="2020-08" db="EMBL/GenBank/DDBJ databases">
        <title>Genomic Encyclopedia of Type Strains, Phase IV (KMG-IV): sequencing the most valuable type-strain genomes for metagenomic binning, comparative biology and taxonomic classification.</title>
        <authorList>
            <person name="Goeker M."/>
        </authorList>
    </citation>
    <scope>NUCLEOTIDE SEQUENCE [LARGE SCALE GENOMIC DNA]</scope>
    <source>
        <strain evidence="2 3">DSM 15895</strain>
    </source>
</reference>
<comment type="caution">
    <text evidence="2">The sequence shown here is derived from an EMBL/GenBank/DDBJ whole genome shotgun (WGS) entry which is preliminary data.</text>
</comment>
<evidence type="ECO:0000256" key="1">
    <source>
        <dbReference type="SAM" id="MobiDB-lite"/>
    </source>
</evidence>
<accession>A0A7W8CQM0</accession>
<organism evidence="2 3">
    <name type="scientific">Planococcus koreensis</name>
    <dbReference type="NCBI Taxonomy" id="112331"/>
    <lineage>
        <taxon>Bacteria</taxon>
        <taxon>Bacillati</taxon>
        <taxon>Bacillota</taxon>
        <taxon>Bacilli</taxon>
        <taxon>Bacillales</taxon>
        <taxon>Caryophanaceae</taxon>
        <taxon>Planococcus</taxon>
    </lineage>
</organism>
<gene>
    <name evidence="2" type="ORF">HNQ44_001080</name>
</gene>
<protein>
    <submittedName>
        <fullName evidence="2">Uncharacterized protein</fullName>
    </submittedName>
</protein>
<evidence type="ECO:0000313" key="2">
    <source>
        <dbReference type="EMBL" id="MBB5179656.1"/>
    </source>
</evidence>
<sequence length="62" mass="7038">MGKDDFSNERPLGGSKNRREREEFEGIQQESSEDGRDMEKKGAHSNLGVGDEETPIKENEKE</sequence>
<feature type="region of interest" description="Disordered" evidence="1">
    <location>
        <begin position="1"/>
        <end position="62"/>
    </location>
</feature>
<evidence type="ECO:0000313" key="3">
    <source>
        <dbReference type="Proteomes" id="UP000525923"/>
    </source>
</evidence>